<reference evidence="1" key="1">
    <citation type="journal article" date="2015" name="Nature">
        <title>Complex archaea that bridge the gap between prokaryotes and eukaryotes.</title>
        <authorList>
            <person name="Spang A."/>
            <person name="Saw J.H."/>
            <person name="Jorgensen S.L."/>
            <person name="Zaremba-Niedzwiedzka K."/>
            <person name="Martijn J."/>
            <person name="Lind A.E."/>
            <person name="van Eijk R."/>
            <person name="Schleper C."/>
            <person name="Guy L."/>
            <person name="Ettema T.J."/>
        </authorList>
    </citation>
    <scope>NUCLEOTIDE SEQUENCE</scope>
</reference>
<organism evidence="1">
    <name type="scientific">marine sediment metagenome</name>
    <dbReference type="NCBI Taxonomy" id="412755"/>
    <lineage>
        <taxon>unclassified sequences</taxon>
        <taxon>metagenomes</taxon>
        <taxon>ecological metagenomes</taxon>
    </lineage>
</organism>
<comment type="caution">
    <text evidence="1">The sequence shown here is derived from an EMBL/GenBank/DDBJ whole genome shotgun (WGS) entry which is preliminary data.</text>
</comment>
<gene>
    <name evidence="1" type="ORF">LCGC14_2942970</name>
</gene>
<proteinExistence type="predicted"/>
<sequence>MRRVGGFAGLGLPGNDGVVMMSESAGGRTKHVSELLGSRAMWHDDRASELRALAREIEHMQIGGLAEECLWQLLFSAKLR</sequence>
<dbReference type="EMBL" id="LAZR01059083">
    <property type="protein sequence ID" value="KKK68544.1"/>
    <property type="molecule type" value="Genomic_DNA"/>
</dbReference>
<accession>A0A0F8ZQ55</accession>
<dbReference type="AlphaFoldDB" id="A0A0F8ZQ55"/>
<evidence type="ECO:0000313" key="1">
    <source>
        <dbReference type="EMBL" id="KKK68544.1"/>
    </source>
</evidence>
<name>A0A0F8ZQ55_9ZZZZ</name>
<protein>
    <submittedName>
        <fullName evidence="1">Uncharacterized protein</fullName>
    </submittedName>
</protein>